<feature type="transmembrane region" description="Helical" evidence="8">
    <location>
        <begin position="570"/>
        <end position="589"/>
    </location>
</feature>
<dbReference type="Pfam" id="PF06011">
    <property type="entry name" value="TRP"/>
    <property type="match status" value="1"/>
</dbReference>
<comment type="subcellular location">
    <subcellularLocation>
        <location evidence="1">Membrane</location>
        <topology evidence="1">Multi-pass membrane protein</topology>
    </subcellularLocation>
</comment>
<feature type="region of interest" description="Disordered" evidence="7">
    <location>
        <begin position="844"/>
        <end position="899"/>
    </location>
</feature>
<keyword evidence="6 8" id="KW-0472">Membrane</keyword>
<feature type="domain" description="ML-like" evidence="10">
    <location>
        <begin position="32"/>
        <end position="174"/>
    </location>
</feature>
<evidence type="ECO:0000313" key="11">
    <source>
        <dbReference type="EMBL" id="KAK4247826.1"/>
    </source>
</evidence>
<feature type="transmembrane region" description="Helical" evidence="8">
    <location>
        <begin position="601"/>
        <end position="620"/>
    </location>
</feature>
<dbReference type="GO" id="GO:0055085">
    <property type="term" value="P:transmembrane transport"/>
    <property type="evidence" value="ECO:0007669"/>
    <property type="project" value="TreeGrafter"/>
</dbReference>
<dbReference type="Pfam" id="PF14558">
    <property type="entry name" value="TRP_N"/>
    <property type="match status" value="1"/>
</dbReference>
<dbReference type="Proteomes" id="UP001303647">
    <property type="component" value="Unassembled WGS sequence"/>
</dbReference>
<name>A0AAN7CTX6_9PEZI</name>
<protein>
    <recommendedName>
        <fullName evidence="10">ML-like domain-containing protein</fullName>
    </recommendedName>
</protein>
<dbReference type="PANTHER" id="PTHR31145">
    <property type="entry name" value="INTEGRAL MEMBRANE PROTEIN (AFU_ORTHOLOGUE AFUA_7G01610)"/>
    <property type="match status" value="1"/>
</dbReference>
<evidence type="ECO:0000256" key="1">
    <source>
        <dbReference type="ARBA" id="ARBA00004141"/>
    </source>
</evidence>
<feature type="region of interest" description="Disordered" evidence="7">
    <location>
        <begin position="693"/>
        <end position="802"/>
    </location>
</feature>
<organism evidence="11 12">
    <name type="scientific">Corynascus novoguineensis</name>
    <dbReference type="NCBI Taxonomy" id="1126955"/>
    <lineage>
        <taxon>Eukaryota</taxon>
        <taxon>Fungi</taxon>
        <taxon>Dikarya</taxon>
        <taxon>Ascomycota</taxon>
        <taxon>Pezizomycotina</taxon>
        <taxon>Sordariomycetes</taxon>
        <taxon>Sordariomycetidae</taxon>
        <taxon>Sordariales</taxon>
        <taxon>Chaetomiaceae</taxon>
        <taxon>Corynascus</taxon>
    </lineage>
</organism>
<reference evidence="11" key="2">
    <citation type="submission" date="2023-05" db="EMBL/GenBank/DDBJ databases">
        <authorList>
            <consortium name="Lawrence Berkeley National Laboratory"/>
            <person name="Steindorff A."/>
            <person name="Hensen N."/>
            <person name="Bonometti L."/>
            <person name="Westerberg I."/>
            <person name="Brannstrom I.O."/>
            <person name="Guillou S."/>
            <person name="Cros-Aarteil S."/>
            <person name="Calhoun S."/>
            <person name="Haridas S."/>
            <person name="Kuo A."/>
            <person name="Mondo S."/>
            <person name="Pangilinan J."/>
            <person name="Riley R."/>
            <person name="Labutti K."/>
            <person name="Andreopoulos B."/>
            <person name="Lipzen A."/>
            <person name="Chen C."/>
            <person name="Yanf M."/>
            <person name="Daum C."/>
            <person name="Ng V."/>
            <person name="Clum A."/>
            <person name="Ohm R."/>
            <person name="Martin F."/>
            <person name="Silar P."/>
            <person name="Natvig D."/>
            <person name="Lalanne C."/>
            <person name="Gautier V."/>
            <person name="Ament-Velasquez S.L."/>
            <person name="Kruys A."/>
            <person name="Hutchinson M.I."/>
            <person name="Powell A.J."/>
            <person name="Barry K."/>
            <person name="Miller A.N."/>
            <person name="Grigoriev I.V."/>
            <person name="Debuchy R."/>
            <person name="Gladieux P."/>
            <person name="Thoren M.H."/>
            <person name="Johannesson H."/>
        </authorList>
    </citation>
    <scope>NUCLEOTIDE SEQUENCE</scope>
    <source>
        <strain evidence="11">CBS 359.72</strain>
    </source>
</reference>
<evidence type="ECO:0000259" key="10">
    <source>
        <dbReference type="SMART" id="SM01320"/>
    </source>
</evidence>
<dbReference type="InterPro" id="IPR010308">
    <property type="entry name" value="TRP_C"/>
</dbReference>
<feature type="compositionally biased region" description="Low complexity" evidence="7">
    <location>
        <begin position="852"/>
        <end position="867"/>
    </location>
</feature>
<evidence type="ECO:0000256" key="7">
    <source>
        <dbReference type="SAM" id="MobiDB-lite"/>
    </source>
</evidence>
<evidence type="ECO:0000313" key="12">
    <source>
        <dbReference type="Proteomes" id="UP001303647"/>
    </source>
</evidence>
<feature type="transmembrane region" description="Helical" evidence="8">
    <location>
        <begin position="349"/>
        <end position="375"/>
    </location>
</feature>
<proteinExistence type="inferred from homology"/>
<evidence type="ECO:0000256" key="9">
    <source>
        <dbReference type="SAM" id="SignalP"/>
    </source>
</evidence>
<evidence type="ECO:0000256" key="4">
    <source>
        <dbReference type="ARBA" id="ARBA00022729"/>
    </source>
</evidence>
<feature type="chain" id="PRO_5042984889" description="ML-like domain-containing protein" evidence="9">
    <location>
        <begin position="25"/>
        <end position="899"/>
    </location>
</feature>
<sequence>MTPWNRLQLLIFLLSSLFPITSLAHEAKATAPQIYSGNFGDCLAGKSVLEVTRFDVAYDAGNGTLALHVDGTSSVKNEFVSLHLSIDAYGTNRFVMTVDPCSLNITSLCPLTSKASFSASTVLPVGNQPLGQLSSFPFNLPDYEGSAKLQVFAKANREAIGCVQAAVTNGKTLSHPEIIAPVLGVFTLMAIVVSFLTAAYGISIPHMRMHHAHSLSALVVFETLQTVFFSGALSVDWPPILVAWWSNFAWSAGLIHVPAMVQSINAFTGVDDNAAQLFGNSESPPWIFGRASAGDASGGAAGEGRAYNSSFLHDYVWSGSAVAPGLPVPGTWSGFPGTLSILNIPVADAFMVGLVWLLIAIGLIALVTAVFKAVLEGLVAARKIKPDRLGYFRTHWTGYLGNAVLRTIAATFFMLMMLAMLQLTIRMTVGPVALATVVFILDLIGVIALVASGCKTRTRDGRFQISPDRLICFRKDALGIFSGIGLVRKSTIESHALDIRAVFGVPVFKIRHSNNDSDRPNVHLDEPFIKRFGWLTARYRRTRWWFLAYHIGYLFCRAAFLGGSWQTPRIQVYGVLVADIVNFVVAVTLSPFEGARNPAMGVWILGICKIVTTGVSTVFLPGSDIDRSKATVLGIVIIAIQVLTVAALFVLVILSTVSSYLSLMRNREEIDPDWLEPMRVRYFTKMERTARDVRFDNEAGPPPPTPRFSVLSIQRRPKIEDEDEDRNPALYGLEQHHQQMRDDNSVDDPQLRARHDNYGRAGSVSPRLSTGSLPRTARPYRASWSSREVGELSAASPSRPDSIVTKRLSGVTCVVVTDYSDSLSPSTDAASWADLEAAAVASAGSLRGGTHTPSSVSRSSSPTVSGRRSSREVAVGGCSGQGDGRRPPTALPEAPEPQE</sequence>
<comment type="caution">
    <text evidence="11">The sequence shown here is derived from an EMBL/GenBank/DDBJ whole genome shotgun (WGS) entry which is preliminary data.</text>
</comment>
<feature type="transmembrane region" description="Helical" evidence="8">
    <location>
        <begin position="396"/>
        <end position="420"/>
    </location>
</feature>
<keyword evidence="12" id="KW-1185">Reference proteome</keyword>
<feature type="signal peptide" evidence="9">
    <location>
        <begin position="1"/>
        <end position="24"/>
    </location>
</feature>
<gene>
    <name evidence="11" type="ORF">C7999DRAFT_14206</name>
</gene>
<dbReference type="EMBL" id="MU857647">
    <property type="protein sequence ID" value="KAK4247826.1"/>
    <property type="molecule type" value="Genomic_DNA"/>
</dbReference>
<dbReference type="PANTHER" id="PTHR31145:SF7">
    <property type="entry name" value="TRP-LIKE ION CHANNEL"/>
    <property type="match status" value="1"/>
</dbReference>
<keyword evidence="5 8" id="KW-1133">Transmembrane helix</keyword>
<dbReference type="InterPro" id="IPR040241">
    <property type="entry name" value="TRP_Flc/Pkd2-like"/>
</dbReference>
<keyword evidence="3 8" id="KW-0812">Transmembrane</keyword>
<feature type="compositionally biased region" description="Basic and acidic residues" evidence="7">
    <location>
        <begin position="734"/>
        <end position="758"/>
    </location>
</feature>
<evidence type="ECO:0000256" key="3">
    <source>
        <dbReference type="ARBA" id="ARBA00022692"/>
    </source>
</evidence>
<feature type="transmembrane region" description="Helical" evidence="8">
    <location>
        <begin position="178"/>
        <end position="202"/>
    </location>
</feature>
<evidence type="ECO:0000256" key="2">
    <source>
        <dbReference type="ARBA" id="ARBA00010642"/>
    </source>
</evidence>
<dbReference type="AlphaFoldDB" id="A0AAN7CTX6"/>
<comment type="similarity">
    <text evidence="2">Belongs to the transient receptor potential (TRP) ion channel family.</text>
</comment>
<feature type="transmembrane region" description="Helical" evidence="8">
    <location>
        <begin position="432"/>
        <end position="454"/>
    </location>
</feature>
<keyword evidence="4 9" id="KW-0732">Signal</keyword>
<evidence type="ECO:0000256" key="8">
    <source>
        <dbReference type="SAM" id="Phobius"/>
    </source>
</evidence>
<evidence type="ECO:0000256" key="5">
    <source>
        <dbReference type="ARBA" id="ARBA00022989"/>
    </source>
</evidence>
<reference evidence="11" key="1">
    <citation type="journal article" date="2023" name="Mol. Phylogenet. Evol.">
        <title>Genome-scale phylogeny and comparative genomics of the fungal order Sordariales.</title>
        <authorList>
            <person name="Hensen N."/>
            <person name="Bonometti L."/>
            <person name="Westerberg I."/>
            <person name="Brannstrom I.O."/>
            <person name="Guillou S."/>
            <person name="Cros-Aarteil S."/>
            <person name="Calhoun S."/>
            <person name="Haridas S."/>
            <person name="Kuo A."/>
            <person name="Mondo S."/>
            <person name="Pangilinan J."/>
            <person name="Riley R."/>
            <person name="LaButti K."/>
            <person name="Andreopoulos B."/>
            <person name="Lipzen A."/>
            <person name="Chen C."/>
            <person name="Yan M."/>
            <person name="Daum C."/>
            <person name="Ng V."/>
            <person name="Clum A."/>
            <person name="Steindorff A."/>
            <person name="Ohm R.A."/>
            <person name="Martin F."/>
            <person name="Silar P."/>
            <person name="Natvig D.O."/>
            <person name="Lalanne C."/>
            <person name="Gautier V."/>
            <person name="Ament-Velasquez S.L."/>
            <person name="Kruys A."/>
            <person name="Hutchinson M.I."/>
            <person name="Powell A.J."/>
            <person name="Barry K."/>
            <person name="Miller A.N."/>
            <person name="Grigoriev I.V."/>
            <person name="Debuchy R."/>
            <person name="Gladieux P."/>
            <person name="Hiltunen Thoren M."/>
            <person name="Johannesson H."/>
        </authorList>
    </citation>
    <scope>NUCLEOTIDE SEQUENCE</scope>
    <source>
        <strain evidence="11">CBS 359.72</strain>
    </source>
</reference>
<dbReference type="SMART" id="SM01320">
    <property type="entry name" value="TRP_N"/>
    <property type="match status" value="1"/>
</dbReference>
<dbReference type="GO" id="GO:0016020">
    <property type="term" value="C:membrane"/>
    <property type="evidence" value="ECO:0007669"/>
    <property type="project" value="UniProtKB-SubCell"/>
</dbReference>
<evidence type="ECO:0000256" key="6">
    <source>
        <dbReference type="ARBA" id="ARBA00023136"/>
    </source>
</evidence>
<dbReference type="InterPro" id="IPR032800">
    <property type="entry name" value="TRP_N"/>
</dbReference>
<feature type="transmembrane region" description="Helical" evidence="8">
    <location>
        <begin position="632"/>
        <end position="657"/>
    </location>
</feature>
<feature type="transmembrane region" description="Helical" evidence="8">
    <location>
        <begin position="544"/>
        <end position="564"/>
    </location>
</feature>
<dbReference type="GO" id="GO:0009272">
    <property type="term" value="P:fungal-type cell wall biogenesis"/>
    <property type="evidence" value="ECO:0007669"/>
    <property type="project" value="TreeGrafter"/>
</dbReference>
<accession>A0AAN7CTX6</accession>